<dbReference type="EC" id="2.5.1.47" evidence="4"/>
<comment type="cofactor">
    <cofactor evidence="1">
        <name>pyridoxal 5'-phosphate</name>
        <dbReference type="ChEBI" id="CHEBI:597326"/>
    </cofactor>
</comment>
<dbReference type="PROSITE" id="PS00901">
    <property type="entry name" value="CYS_SYNTHASE"/>
    <property type="match status" value="1"/>
</dbReference>
<dbReference type="CDD" id="cd01561">
    <property type="entry name" value="CBS_like"/>
    <property type="match status" value="1"/>
</dbReference>
<sequence>MRYDTILDAIGNTPMVRLNRLTEPTDATVWVKLECLNPGGSVKARPALGMIREALRSGALTEDGTIVEATSGNLGIALAMIGAALGIRVKIMVDPRTPALSVRTIAAYAAEPTLVEKPDEHGKYQIPRIQAAEAIAHTVEGAYMPNQWDNPDNPAAHSTTTAAEILDDLDGDVDAIVCTTSSCGQITGIGRRIKQTRRDCRMVAVDGRGSTAIGGPMGRHLLVGLGSGFTPGNFDPATIDEAYWCGDTEAFSTCRLLAGNEGLLLGGSSGAAVFIALAVAQRLGPRHNVVAVAPDGGDRYLDTIYDDTWIRDHDLALIPTIAALRDRLTDYAPFPGCQLEPWRHYPAGPTVI</sequence>
<dbReference type="PANTHER" id="PTHR10314">
    <property type="entry name" value="CYSTATHIONINE BETA-SYNTHASE"/>
    <property type="match status" value="1"/>
</dbReference>
<gene>
    <name evidence="4" type="ORF">JOF56_008984</name>
</gene>
<dbReference type="RefSeq" id="WP_209645562.1">
    <property type="nucleotide sequence ID" value="NZ_JAGINW010000001.1"/>
</dbReference>
<dbReference type="EMBL" id="JAGINW010000001">
    <property type="protein sequence ID" value="MBP2328599.1"/>
    <property type="molecule type" value="Genomic_DNA"/>
</dbReference>
<dbReference type="EC" id="4.2.1.22" evidence="4"/>
<protein>
    <submittedName>
        <fullName evidence="4">Cystathionine beta-synthase/cysteine synthase A</fullName>
        <ecNumber evidence="4">2.5.1.47</ecNumber>
        <ecNumber evidence="4">4.2.1.22</ecNumber>
    </submittedName>
</protein>
<evidence type="ECO:0000256" key="1">
    <source>
        <dbReference type="ARBA" id="ARBA00001933"/>
    </source>
</evidence>
<dbReference type="InterPro" id="IPR001926">
    <property type="entry name" value="TrpB-like_PALP"/>
</dbReference>
<dbReference type="Pfam" id="PF00291">
    <property type="entry name" value="PALP"/>
    <property type="match status" value="1"/>
</dbReference>
<dbReference type="GO" id="GO:0004124">
    <property type="term" value="F:cysteine synthase activity"/>
    <property type="evidence" value="ECO:0007669"/>
    <property type="project" value="UniProtKB-EC"/>
</dbReference>
<dbReference type="GO" id="GO:0004122">
    <property type="term" value="F:cystathionine beta-synthase activity"/>
    <property type="evidence" value="ECO:0007669"/>
    <property type="project" value="UniProtKB-EC"/>
</dbReference>
<dbReference type="Proteomes" id="UP001519332">
    <property type="component" value="Unassembled WGS sequence"/>
</dbReference>
<accession>A0ABS4TX78</accession>
<reference evidence="4 5" key="1">
    <citation type="submission" date="2021-03" db="EMBL/GenBank/DDBJ databases">
        <title>Sequencing the genomes of 1000 actinobacteria strains.</title>
        <authorList>
            <person name="Klenk H.-P."/>
        </authorList>
    </citation>
    <scope>NUCLEOTIDE SEQUENCE [LARGE SCALE GENOMIC DNA]</scope>
    <source>
        <strain evidence="4 5">DSM 46670</strain>
    </source>
</reference>
<proteinExistence type="predicted"/>
<keyword evidence="2" id="KW-0663">Pyridoxal phosphate</keyword>
<evidence type="ECO:0000259" key="3">
    <source>
        <dbReference type="Pfam" id="PF00291"/>
    </source>
</evidence>
<feature type="domain" description="Tryptophan synthase beta chain-like PALP" evidence="3">
    <location>
        <begin position="6"/>
        <end position="295"/>
    </location>
</feature>
<dbReference type="InterPro" id="IPR001216">
    <property type="entry name" value="P-phosphate_BS"/>
</dbReference>
<dbReference type="SUPFAM" id="SSF53686">
    <property type="entry name" value="Tryptophan synthase beta subunit-like PLP-dependent enzymes"/>
    <property type="match status" value="1"/>
</dbReference>
<dbReference type="InterPro" id="IPR050214">
    <property type="entry name" value="Cys_Synth/Cystath_Beta-Synth"/>
</dbReference>
<evidence type="ECO:0000313" key="4">
    <source>
        <dbReference type="EMBL" id="MBP2328599.1"/>
    </source>
</evidence>
<keyword evidence="4" id="KW-0808">Transferase</keyword>
<organism evidence="4 5">
    <name type="scientific">Kibdelosporangium banguiense</name>
    <dbReference type="NCBI Taxonomy" id="1365924"/>
    <lineage>
        <taxon>Bacteria</taxon>
        <taxon>Bacillati</taxon>
        <taxon>Actinomycetota</taxon>
        <taxon>Actinomycetes</taxon>
        <taxon>Pseudonocardiales</taxon>
        <taxon>Pseudonocardiaceae</taxon>
        <taxon>Kibdelosporangium</taxon>
    </lineage>
</organism>
<keyword evidence="4" id="KW-0456">Lyase</keyword>
<evidence type="ECO:0000313" key="5">
    <source>
        <dbReference type="Proteomes" id="UP001519332"/>
    </source>
</evidence>
<keyword evidence="5" id="KW-1185">Reference proteome</keyword>
<dbReference type="Gene3D" id="3.40.50.1100">
    <property type="match status" value="2"/>
</dbReference>
<evidence type="ECO:0000256" key="2">
    <source>
        <dbReference type="ARBA" id="ARBA00022898"/>
    </source>
</evidence>
<dbReference type="InterPro" id="IPR036052">
    <property type="entry name" value="TrpB-like_PALP_sf"/>
</dbReference>
<comment type="caution">
    <text evidence="4">The sequence shown here is derived from an EMBL/GenBank/DDBJ whole genome shotgun (WGS) entry which is preliminary data.</text>
</comment>
<name>A0ABS4TX78_9PSEU</name>